<dbReference type="Pfam" id="PF00717">
    <property type="entry name" value="Peptidase_S24"/>
    <property type="match status" value="1"/>
</dbReference>
<organism evidence="17 18">
    <name type="scientific">Usitatibacter rugosus</name>
    <dbReference type="NCBI Taxonomy" id="2732067"/>
    <lineage>
        <taxon>Bacteria</taxon>
        <taxon>Pseudomonadati</taxon>
        <taxon>Pseudomonadota</taxon>
        <taxon>Betaproteobacteria</taxon>
        <taxon>Nitrosomonadales</taxon>
        <taxon>Usitatibacteraceae</taxon>
        <taxon>Usitatibacter</taxon>
    </lineage>
</organism>
<dbReference type="FunFam" id="1.10.10.10:FF:000009">
    <property type="entry name" value="LexA repressor"/>
    <property type="match status" value="1"/>
</dbReference>
<gene>
    <name evidence="17" type="primary">lexA_2</name>
    <name evidence="13" type="synonym">lexA</name>
    <name evidence="17" type="ORF">DSM104443_02085</name>
</gene>
<dbReference type="InterPro" id="IPR006199">
    <property type="entry name" value="LexA_DNA-bd_dom"/>
</dbReference>
<dbReference type="RefSeq" id="WP_246232827.1">
    <property type="nucleotide sequence ID" value="NZ_CP053069.1"/>
</dbReference>
<comment type="subunit">
    <text evidence="2 13">Homodimer.</text>
</comment>
<dbReference type="PANTHER" id="PTHR33516:SF2">
    <property type="entry name" value="LEXA REPRESSOR-RELATED"/>
    <property type="match status" value="1"/>
</dbReference>
<feature type="domain" description="Peptidase S24/S26A/S26B/S26C" evidence="15">
    <location>
        <begin position="77"/>
        <end position="193"/>
    </location>
</feature>
<evidence type="ECO:0000256" key="8">
    <source>
        <dbReference type="ARBA" id="ARBA00023015"/>
    </source>
</evidence>
<dbReference type="GO" id="GO:0006508">
    <property type="term" value="P:proteolysis"/>
    <property type="evidence" value="ECO:0007669"/>
    <property type="project" value="InterPro"/>
</dbReference>
<dbReference type="EMBL" id="CP053069">
    <property type="protein sequence ID" value="QJR11014.1"/>
    <property type="molecule type" value="Genomic_DNA"/>
</dbReference>
<dbReference type="AlphaFoldDB" id="A0A6M4GWY3"/>
<dbReference type="InterPro" id="IPR050077">
    <property type="entry name" value="LexA_repressor"/>
</dbReference>
<evidence type="ECO:0000256" key="9">
    <source>
        <dbReference type="ARBA" id="ARBA00023125"/>
    </source>
</evidence>
<dbReference type="PANTHER" id="PTHR33516">
    <property type="entry name" value="LEXA REPRESSOR"/>
    <property type="match status" value="1"/>
</dbReference>
<feature type="active site" description="For autocatalytic cleavage activity" evidence="13">
    <location>
        <position position="156"/>
    </location>
</feature>
<feature type="site" description="Cleavage; by autolysis" evidence="13">
    <location>
        <begin position="84"/>
        <end position="85"/>
    </location>
</feature>
<dbReference type="SUPFAM" id="SSF46785">
    <property type="entry name" value="Winged helix' DNA-binding domain"/>
    <property type="match status" value="1"/>
</dbReference>
<accession>A0A6M4GWY3</accession>
<evidence type="ECO:0000259" key="15">
    <source>
        <dbReference type="Pfam" id="PF00717"/>
    </source>
</evidence>
<evidence type="ECO:0000256" key="7">
    <source>
        <dbReference type="ARBA" id="ARBA00022813"/>
    </source>
</evidence>
<feature type="domain" description="LexA repressor DNA-binding" evidence="16">
    <location>
        <begin position="5"/>
        <end position="67"/>
    </location>
</feature>
<keyword evidence="8 13" id="KW-0805">Transcription regulation</keyword>
<dbReference type="GO" id="GO:0045892">
    <property type="term" value="P:negative regulation of DNA-templated transcription"/>
    <property type="evidence" value="ECO:0007669"/>
    <property type="project" value="UniProtKB-UniRule"/>
</dbReference>
<reference evidence="17 18" key="1">
    <citation type="submission" date="2020-04" db="EMBL/GenBank/DDBJ databases">
        <title>Usitatibacter rugosus gen. nov., sp. nov. and Usitatibacter palustris sp. nov., novel members of Usitatibacteraceae fam. nov. within the order Nitrosomonadales isolated from soil.</title>
        <authorList>
            <person name="Huber K.J."/>
            <person name="Neumann-Schaal M."/>
            <person name="Geppert A."/>
            <person name="Luckner M."/>
            <person name="Wanner G."/>
            <person name="Overmann J."/>
        </authorList>
    </citation>
    <scope>NUCLEOTIDE SEQUENCE [LARGE SCALE GENOMIC DNA]</scope>
    <source>
        <strain evidence="17 18">0125_3</strain>
    </source>
</reference>
<evidence type="ECO:0000259" key="16">
    <source>
        <dbReference type="Pfam" id="PF01726"/>
    </source>
</evidence>
<dbReference type="GO" id="GO:0006281">
    <property type="term" value="P:DNA repair"/>
    <property type="evidence" value="ECO:0007669"/>
    <property type="project" value="UniProtKB-UniRule"/>
</dbReference>
<dbReference type="HAMAP" id="MF_00015">
    <property type="entry name" value="LexA"/>
    <property type="match status" value="1"/>
</dbReference>
<keyword evidence="11 13" id="KW-0234">DNA repair</keyword>
<evidence type="ECO:0000313" key="18">
    <source>
        <dbReference type="Proteomes" id="UP000501534"/>
    </source>
</evidence>
<dbReference type="InterPro" id="IPR039418">
    <property type="entry name" value="LexA-like"/>
</dbReference>
<dbReference type="InterPro" id="IPR036388">
    <property type="entry name" value="WH-like_DNA-bd_sf"/>
</dbReference>
<keyword evidence="3 13" id="KW-0678">Repressor</keyword>
<dbReference type="GO" id="GO:0003677">
    <property type="term" value="F:DNA binding"/>
    <property type="evidence" value="ECO:0007669"/>
    <property type="project" value="UniProtKB-UniRule"/>
</dbReference>
<dbReference type="EC" id="3.4.21.88" evidence="13"/>
<evidence type="ECO:0000256" key="1">
    <source>
        <dbReference type="ARBA" id="ARBA00007484"/>
    </source>
</evidence>
<evidence type="ECO:0000256" key="4">
    <source>
        <dbReference type="ARBA" id="ARBA00022705"/>
    </source>
</evidence>
<dbReference type="InterPro" id="IPR015927">
    <property type="entry name" value="Peptidase_S24_S26A/B/C"/>
</dbReference>
<keyword evidence="12 13" id="KW-0742">SOS response</keyword>
<keyword evidence="10 13" id="KW-0804">Transcription</keyword>
<dbReference type="NCBIfam" id="TIGR00498">
    <property type="entry name" value="lexA"/>
    <property type="match status" value="1"/>
</dbReference>
<keyword evidence="5 13" id="KW-0227">DNA damage</keyword>
<dbReference type="SUPFAM" id="SSF51306">
    <property type="entry name" value="LexA/Signal peptidase"/>
    <property type="match status" value="1"/>
</dbReference>
<dbReference type="GO" id="GO:0004252">
    <property type="term" value="F:serine-type endopeptidase activity"/>
    <property type="evidence" value="ECO:0007669"/>
    <property type="project" value="UniProtKB-UniRule"/>
</dbReference>
<dbReference type="Gene3D" id="1.10.10.10">
    <property type="entry name" value="Winged helix-like DNA-binding domain superfamily/Winged helix DNA-binding domain"/>
    <property type="match status" value="1"/>
</dbReference>
<comment type="function">
    <text evidence="13">Represses a number of genes involved in the response to DNA damage (SOS response), including recA and lexA. In the presence of single-stranded DNA, RecA interacts with LexA causing an autocatalytic cleavage which disrupts the DNA-binding part of LexA, leading to derepression of the SOS regulon and eventually DNA repair.</text>
</comment>
<dbReference type="InterPro" id="IPR006200">
    <property type="entry name" value="LexA"/>
</dbReference>
<protein>
    <recommendedName>
        <fullName evidence="13">LexA repressor</fullName>
        <ecNumber evidence="13">3.4.21.88</ecNumber>
    </recommendedName>
</protein>
<dbReference type="InterPro" id="IPR006197">
    <property type="entry name" value="Peptidase_S24_LexA"/>
</dbReference>
<sequence length="204" mass="22119">METPPLTPRQAEILEAIRTHISETGRPPSQPELSRVLGIASTNAVFKHLAALAKKGAIELAPNVARGIRVVEESGMPLIGHVAAGSPMMAIENMLGRYPVDPSLFSPRADYLLQVRGLSMRDEGILDGDWVVVHKTTQAKNGQLVIARVGDDVTVKRFRIRGNKAELIPANPDFQTLHFDLTRQPLAIEGVAVGVIRNLGARLS</sequence>
<dbReference type="Proteomes" id="UP000501534">
    <property type="component" value="Chromosome"/>
</dbReference>
<evidence type="ECO:0000256" key="6">
    <source>
        <dbReference type="ARBA" id="ARBA00022801"/>
    </source>
</evidence>
<comment type="similarity">
    <text evidence="1 13 14">Belongs to the peptidase S24 family.</text>
</comment>
<keyword evidence="7 13" id="KW-0068">Autocatalytic cleavage</keyword>
<dbReference type="InterPro" id="IPR036390">
    <property type="entry name" value="WH_DNA-bd_sf"/>
</dbReference>
<dbReference type="GO" id="GO:0009432">
    <property type="term" value="P:SOS response"/>
    <property type="evidence" value="ECO:0007669"/>
    <property type="project" value="UniProtKB-UniRule"/>
</dbReference>
<dbReference type="KEGG" id="uru:DSM104443_02085"/>
<evidence type="ECO:0000256" key="3">
    <source>
        <dbReference type="ARBA" id="ARBA00022491"/>
    </source>
</evidence>
<evidence type="ECO:0000256" key="12">
    <source>
        <dbReference type="ARBA" id="ARBA00023236"/>
    </source>
</evidence>
<evidence type="ECO:0000256" key="11">
    <source>
        <dbReference type="ARBA" id="ARBA00023204"/>
    </source>
</evidence>
<dbReference type="PRINTS" id="PR00726">
    <property type="entry name" value="LEXASERPTASE"/>
</dbReference>
<keyword evidence="6 13" id="KW-0378">Hydrolase</keyword>
<keyword evidence="9 13" id="KW-0238">DNA-binding</keyword>
<dbReference type="Gene3D" id="2.10.109.10">
    <property type="entry name" value="Umud Fragment, subunit A"/>
    <property type="match status" value="1"/>
</dbReference>
<evidence type="ECO:0000313" key="17">
    <source>
        <dbReference type="EMBL" id="QJR11014.1"/>
    </source>
</evidence>
<comment type="catalytic activity">
    <reaction evidence="13">
        <text>Hydrolysis of Ala-|-Gly bond in repressor LexA.</text>
        <dbReference type="EC" id="3.4.21.88"/>
    </reaction>
</comment>
<dbReference type="Pfam" id="PF01726">
    <property type="entry name" value="LexA_DNA_bind"/>
    <property type="match status" value="1"/>
</dbReference>
<evidence type="ECO:0000256" key="13">
    <source>
        <dbReference type="HAMAP-Rule" id="MF_00015"/>
    </source>
</evidence>
<dbReference type="InterPro" id="IPR036286">
    <property type="entry name" value="LexA/Signal_pep-like_sf"/>
</dbReference>
<name>A0A6M4GWY3_9PROT</name>
<evidence type="ECO:0000256" key="14">
    <source>
        <dbReference type="RuleBase" id="RU003991"/>
    </source>
</evidence>
<evidence type="ECO:0000256" key="5">
    <source>
        <dbReference type="ARBA" id="ARBA00022763"/>
    </source>
</evidence>
<keyword evidence="4 13" id="KW-0235">DNA replication</keyword>
<keyword evidence="18" id="KW-1185">Reference proteome</keyword>
<dbReference type="CDD" id="cd06529">
    <property type="entry name" value="S24_LexA-like"/>
    <property type="match status" value="1"/>
</dbReference>
<feature type="DNA-binding region" description="H-T-H motif" evidence="13">
    <location>
        <begin position="30"/>
        <end position="50"/>
    </location>
</feature>
<proteinExistence type="inferred from homology"/>
<dbReference type="GO" id="GO:0006260">
    <property type="term" value="P:DNA replication"/>
    <property type="evidence" value="ECO:0007669"/>
    <property type="project" value="UniProtKB-UniRule"/>
</dbReference>
<dbReference type="FunFam" id="2.10.109.10:FF:000001">
    <property type="entry name" value="LexA repressor"/>
    <property type="match status" value="1"/>
</dbReference>
<feature type="active site" description="For autocatalytic cleavage activity" evidence="13">
    <location>
        <position position="119"/>
    </location>
</feature>
<evidence type="ECO:0000256" key="10">
    <source>
        <dbReference type="ARBA" id="ARBA00023163"/>
    </source>
</evidence>
<evidence type="ECO:0000256" key="2">
    <source>
        <dbReference type="ARBA" id="ARBA00011738"/>
    </source>
</evidence>